<protein>
    <submittedName>
        <fullName evidence="1">Uncharacterized protein</fullName>
    </submittedName>
</protein>
<sequence length="125" mass="14259">MLYVRYESPVSNSRGENVGVFSIANDLAWSGRLSEIDWSWWRSNNDWLNAAYADPATVDATLFDKAKNPAVSCWFKSTANHLLDRVPGYLALLERHGIAWTVRRTSEPGRILYRDDVQVVVAPFR</sequence>
<comment type="caution">
    <text evidence="1">The sequence shown here is derived from an EMBL/GenBank/DDBJ whole genome shotgun (WGS) entry which is preliminary data.</text>
</comment>
<name>A0AB74FG06_9MYCO</name>
<dbReference type="Proteomes" id="UP000184831">
    <property type="component" value="Unassembled WGS sequence"/>
</dbReference>
<reference evidence="1 2" key="1">
    <citation type="submission" date="2016-11" db="EMBL/GenBank/DDBJ databases">
        <authorList>
            <consortium name="Pathogen Informatics"/>
        </authorList>
    </citation>
    <scope>NUCLEOTIDE SEQUENCE [LARGE SCALE GENOMIC DNA]</scope>
    <source>
        <strain evidence="1 2">696</strain>
    </source>
</reference>
<proteinExistence type="predicted"/>
<gene>
    <name evidence="1" type="ORF">SAMEA2152244_03563</name>
</gene>
<dbReference type="AlphaFoldDB" id="A0AB74FG06"/>
<dbReference type="GeneID" id="93381827"/>
<evidence type="ECO:0000313" key="1">
    <source>
        <dbReference type="EMBL" id="SIN23791.1"/>
    </source>
</evidence>
<organism evidence="1 2">
    <name type="scientific">Mycobacteroides abscessus subsp. abscessus</name>
    <dbReference type="NCBI Taxonomy" id="1185650"/>
    <lineage>
        <taxon>Bacteria</taxon>
        <taxon>Bacillati</taxon>
        <taxon>Actinomycetota</taxon>
        <taxon>Actinomycetes</taxon>
        <taxon>Mycobacteriales</taxon>
        <taxon>Mycobacteriaceae</taxon>
        <taxon>Mycobacteroides</taxon>
        <taxon>Mycobacteroides abscessus</taxon>
    </lineage>
</organism>
<evidence type="ECO:0000313" key="2">
    <source>
        <dbReference type="Proteomes" id="UP000184831"/>
    </source>
</evidence>
<dbReference type="RefSeq" id="WP_005112774.1">
    <property type="nucleotide sequence ID" value="NZ_AP028613.1"/>
</dbReference>
<accession>A0AB74FG06</accession>
<dbReference type="EMBL" id="FSQE01000007">
    <property type="protein sequence ID" value="SIN23791.1"/>
    <property type="molecule type" value="Genomic_DNA"/>
</dbReference>